<dbReference type="PANTHER" id="PTHR31274">
    <property type="entry name" value="PROTEIN ECM3"/>
    <property type="match status" value="1"/>
</dbReference>
<feature type="transmembrane region" description="Helical" evidence="6">
    <location>
        <begin position="6"/>
        <end position="29"/>
    </location>
</feature>
<dbReference type="GO" id="GO:0016020">
    <property type="term" value="C:membrane"/>
    <property type="evidence" value="ECO:0007669"/>
    <property type="project" value="UniProtKB-SubCell"/>
</dbReference>
<comment type="caution">
    <text evidence="7">The sequence shown here is derived from an EMBL/GenBank/DDBJ whole genome shotgun (WGS) entry which is preliminary data.</text>
</comment>
<evidence type="ECO:0000313" key="7">
    <source>
        <dbReference type="EMBL" id="KAF8472271.1"/>
    </source>
</evidence>
<feature type="transmembrane region" description="Helical" evidence="6">
    <location>
        <begin position="344"/>
        <end position="364"/>
    </location>
</feature>
<proteinExistence type="predicted"/>
<reference evidence="7" key="2">
    <citation type="journal article" date="2020" name="Nat. Commun.">
        <title>Large-scale genome sequencing of mycorrhizal fungi provides insights into the early evolution of symbiotic traits.</title>
        <authorList>
            <person name="Miyauchi S."/>
            <person name="Kiss E."/>
            <person name="Kuo A."/>
            <person name="Drula E."/>
            <person name="Kohler A."/>
            <person name="Sanchez-Garcia M."/>
            <person name="Morin E."/>
            <person name="Andreopoulos B."/>
            <person name="Barry K.W."/>
            <person name="Bonito G."/>
            <person name="Buee M."/>
            <person name="Carver A."/>
            <person name="Chen C."/>
            <person name="Cichocki N."/>
            <person name="Clum A."/>
            <person name="Culley D."/>
            <person name="Crous P.W."/>
            <person name="Fauchery L."/>
            <person name="Girlanda M."/>
            <person name="Hayes R.D."/>
            <person name="Keri Z."/>
            <person name="LaButti K."/>
            <person name="Lipzen A."/>
            <person name="Lombard V."/>
            <person name="Magnuson J."/>
            <person name="Maillard F."/>
            <person name="Murat C."/>
            <person name="Nolan M."/>
            <person name="Ohm R.A."/>
            <person name="Pangilinan J."/>
            <person name="Pereira M.F."/>
            <person name="Perotto S."/>
            <person name="Peter M."/>
            <person name="Pfister S."/>
            <person name="Riley R."/>
            <person name="Sitrit Y."/>
            <person name="Stielow J.B."/>
            <person name="Szollosi G."/>
            <person name="Zifcakova L."/>
            <person name="Stursova M."/>
            <person name="Spatafora J.W."/>
            <person name="Tedersoo L."/>
            <person name="Vaario L.M."/>
            <person name="Yamada A."/>
            <person name="Yan M."/>
            <person name="Wang P."/>
            <person name="Xu J."/>
            <person name="Bruns T."/>
            <person name="Baldrian P."/>
            <person name="Vilgalys R."/>
            <person name="Dunand C."/>
            <person name="Henrissat B."/>
            <person name="Grigoriev I.V."/>
            <person name="Hibbett D."/>
            <person name="Nagy L.G."/>
            <person name="Martin F.M."/>
        </authorList>
    </citation>
    <scope>NUCLEOTIDE SEQUENCE</scope>
    <source>
        <strain evidence="7">Prilba</strain>
    </source>
</reference>
<organism evidence="7 8">
    <name type="scientific">Russula ochroleuca</name>
    <dbReference type="NCBI Taxonomy" id="152965"/>
    <lineage>
        <taxon>Eukaryota</taxon>
        <taxon>Fungi</taxon>
        <taxon>Dikarya</taxon>
        <taxon>Basidiomycota</taxon>
        <taxon>Agaricomycotina</taxon>
        <taxon>Agaricomycetes</taxon>
        <taxon>Russulales</taxon>
        <taxon>Russulaceae</taxon>
        <taxon>Russula</taxon>
    </lineage>
</organism>
<feature type="transmembrane region" description="Helical" evidence="6">
    <location>
        <begin position="289"/>
        <end position="306"/>
    </location>
</feature>
<keyword evidence="2 6" id="KW-0812">Transmembrane</keyword>
<feature type="transmembrane region" description="Helical" evidence="6">
    <location>
        <begin position="411"/>
        <end position="432"/>
    </location>
</feature>
<feature type="transmembrane region" description="Helical" evidence="6">
    <location>
        <begin position="141"/>
        <end position="166"/>
    </location>
</feature>
<feature type="transmembrane region" description="Helical" evidence="6">
    <location>
        <begin position="376"/>
        <end position="399"/>
    </location>
</feature>
<dbReference type="InterPro" id="IPR040254">
    <property type="entry name" value="Ecm3-like"/>
</dbReference>
<name>A0A9P5K0C0_9AGAM</name>
<dbReference type="AlphaFoldDB" id="A0A9P5K0C0"/>
<reference evidence="7" key="1">
    <citation type="submission" date="2019-10" db="EMBL/GenBank/DDBJ databases">
        <authorList>
            <consortium name="DOE Joint Genome Institute"/>
            <person name="Kuo A."/>
            <person name="Miyauchi S."/>
            <person name="Kiss E."/>
            <person name="Drula E."/>
            <person name="Kohler A."/>
            <person name="Sanchez-Garcia M."/>
            <person name="Andreopoulos B."/>
            <person name="Barry K.W."/>
            <person name="Bonito G."/>
            <person name="Buee M."/>
            <person name="Carver A."/>
            <person name="Chen C."/>
            <person name="Cichocki N."/>
            <person name="Clum A."/>
            <person name="Culley D."/>
            <person name="Crous P.W."/>
            <person name="Fauchery L."/>
            <person name="Girlanda M."/>
            <person name="Hayes R."/>
            <person name="Keri Z."/>
            <person name="LaButti K."/>
            <person name="Lipzen A."/>
            <person name="Lombard V."/>
            <person name="Magnuson J."/>
            <person name="Maillard F."/>
            <person name="Morin E."/>
            <person name="Murat C."/>
            <person name="Nolan M."/>
            <person name="Ohm R."/>
            <person name="Pangilinan J."/>
            <person name="Pereira M."/>
            <person name="Perotto S."/>
            <person name="Peter M."/>
            <person name="Riley R."/>
            <person name="Sitrit Y."/>
            <person name="Stielow B."/>
            <person name="Szollosi G."/>
            <person name="Zifcakova L."/>
            <person name="Stursova M."/>
            <person name="Spatafora J.W."/>
            <person name="Tedersoo L."/>
            <person name="Vaario L.-M."/>
            <person name="Yamada A."/>
            <person name="Yan M."/>
            <person name="Wang P."/>
            <person name="Xu J."/>
            <person name="Bruns T."/>
            <person name="Baldrian P."/>
            <person name="Vilgalys R."/>
            <person name="Henrissat B."/>
            <person name="Grigoriev I.V."/>
            <person name="Hibbett D."/>
            <person name="Nagy L.G."/>
            <person name="Martin F.M."/>
        </authorList>
    </citation>
    <scope>NUCLEOTIDE SEQUENCE</scope>
    <source>
        <strain evidence="7">Prilba</strain>
    </source>
</reference>
<feature type="transmembrane region" description="Helical" evidence="6">
    <location>
        <begin position="41"/>
        <end position="59"/>
    </location>
</feature>
<feature type="transmembrane region" description="Helical" evidence="6">
    <location>
        <begin position="444"/>
        <end position="467"/>
    </location>
</feature>
<keyword evidence="8" id="KW-1185">Reference proteome</keyword>
<accession>A0A9P5K0C0</accession>
<feature type="compositionally biased region" description="Low complexity" evidence="5">
    <location>
        <begin position="242"/>
        <end position="259"/>
    </location>
</feature>
<evidence type="ECO:0000256" key="3">
    <source>
        <dbReference type="ARBA" id="ARBA00022989"/>
    </source>
</evidence>
<dbReference type="Pfam" id="PF03547">
    <property type="entry name" value="Mem_trans"/>
    <property type="match status" value="1"/>
</dbReference>
<evidence type="ECO:0000256" key="1">
    <source>
        <dbReference type="ARBA" id="ARBA00004141"/>
    </source>
</evidence>
<evidence type="ECO:0000256" key="6">
    <source>
        <dbReference type="SAM" id="Phobius"/>
    </source>
</evidence>
<dbReference type="OrthoDB" id="435607at2759"/>
<sequence>MISTGALIWTSIRPLIRTFLTVGAGFALCKAKLFPTEAARGGAQIVLNIALPCLLFSRIVPAFTPQNISSLAPLTVVGLLYGVAGAAMAWTIKQFFWVPHRFRYGIIAAGGWGNYGDIPTAIAMGITASAPFNGVDDENLAIAYISTLILVFFITLFPLGGFLIVAKDFEGPDVDSEEIRERMRLKRRRMVTNTALSLRRVSRLFGHRHPDETCDVEVGDDFENKDTLSCDETVSRNDSTDQKTLTGTTTTPTSSIHVTPASSPELFQRDSNHHSSNLPPRSRRFLKELLKPAPITIVFAIVIALVDPLKALFLPPSPGFQPHFRPVAPDGQPPLAFVIDTANFVGAACVPIGLICLGSALACLRVRAGEAFPRGAIAALALAKMVVTPFLGIGITRWFAHVGFVHRDDKVLQFVCILFSCLPTATTQVYLTQIYSPTGSVESLSAFLIPQYILMPFTMTGLVTYTLDYLF</sequence>
<feature type="transmembrane region" description="Helical" evidence="6">
    <location>
        <begin position="104"/>
        <end position="129"/>
    </location>
</feature>
<feature type="region of interest" description="Disordered" evidence="5">
    <location>
        <begin position="231"/>
        <end position="260"/>
    </location>
</feature>
<protein>
    <submittedName>
        <fullName evidence="7">Auxin efflux carrier</fullName>
    </submittedName>
</protein>
<dbReference type="Proteomes" id="UP000759537">
    <property type="component" value="Unassembled WGS sequence"/>
</dbReference>
<dbReference type="InterPro" id="IPR004776">
    <property type="entry name" value="Mem_transp_PIN-like"/>
</dbReference>
<dbReference type="EMBL" id="WHVB01000021">
    <property type="protein sequence ID" value="KAF8472271.1"/>
    <property type="molecule type" value="Genomic_DNA"/>
</dbReference>
<evidence type="ECO:0000313" key="8">
    <source>
        <dbReference type="Proteomes" id="UP000759537"/>
    </source>
</evidence>
<keyword evidence="3 6" id="KW-1133">Transmembrane helix</keyword>
<evidence type="ECO:0000256" key="5">
    <source>
        <dbReference type="SAM" id="MobiDB-lite"/>
    </source>
</evidence>
<evidence type="ECO:0000256" key="4">
    <source>
        <dbReference type="ARBA" id="ARBA00023136"/>
    </source>
</evidence>
<dbReference type="PANTHER" id="PTHR31274:SF1">
    <property type="entry name" value="AGL149CP"/>
    <property type="match status" value="1"/>
</dbReference>
<comment type="subcellular location">
    <subcellularLocation>
        <location evidence="1">Membrane</location>
        <topology evidence="1">Multi-pass membrane protein</topology>
    </subcellularLocation>
</comment>
<dbReference type="GO" id="GO:0055085">
    <property type="term" value="P:transmembrane transport"/>
    <property type="evidence" value="ECO:0007669"/>
    <property type="project" value="InterPro"/>
</dbReference>
<gene>
    <name evidence="7" type="ORF">DFH94DRAFT_674147</name>
</gene>
<keyword evidence="4 6" id="KW-0472">Membrane</keyword>
<feature type="transmembrane region" description="Helical" evidence="6">
    <location>
        <begin position="71"/>
        <end position="92"/>
    </location>
</feature>
<evidence type="ECO:0000256" key="2">
    <source>
        <dbReference type="ARBA" id="ARBA00022692"/>
    </source>
</evidence>
<feature type="compositionally biased region" description="Basic and acidic residues" evidence="5">
    <location>
        <begin position="231"/>
        <end position="241"/>
    </location>
</feature>